<dbReference type="InterPro" id="IPR054517">
    <property type="entry name" value="SPEF2_D5"/>
</dbReference>
<feature type="domain" description="SPEF2 C-terminal" evidence="4">
    <location>
        <begin position="1334"/>
        <end position="1393"/>
    </location>
</feature>
<protein>
    <submittedName>
        <fullName evidence="6">Sperm flagellar protein 2-like</fullName>
    </submittedName>
</protein>
<dbReference type="Gene3D" id="3.40.50.300">
    <property type="entry name" value="P-loop containing nucleotide triphosphate hydrolases"/>
    <property type="match status" value="1"/>
</dbReference>
<feature type="domain" description="SPEF2 C-terminal" evidence="4">
    <location>
        <begin position="1155"/>
        <end position="1283"/>
    </location>
</feature>
<feature type="transmembrane region" description="Helical" evidence="2">
    <location>
        <begin position="1497"/>
        <end position="1519"/>
    </location>
</feature>
<keyword evidence="2" id="KW-1133">Transmembrane helix</keyword>
<evidence type="ECO:0000313" key="6">
    <source>
        <dbReference type="RefSeq" id="XP_033357563.1"/>
    </source>
</evidence>
<evidence type="ECO:0000259" key="3">
    <source>
        <dbReference type="Pfam" id="PF22946"/>
    </source>
</evidence>
<name>A0A6J3KVZ3_9HYME</name>
<reference evidence="6" key="1">
    <citation type="submission" date="2025-08" db="UniProtKB">
        <authorList>
            <consortium name="RefSeq"/>
        </authorList>
    </citation>
    <scope>IDENTIFICATION</scope>
    <source>
        <tissue evidence="6">Muscle</tissue>
    </source>
</reference>
<organism evidence="5 6">
    <name type="scientific">Bombus vosnesenskii</name>
    <dbReference type="NCBI Taxonomy" id="207650"/>
    <lineage>
        <taxon>Eukaryota</taxon>
        <taxon>Metazoa</taxon>
        <taxon>Ecdysozoa</taxon>
        <taxon>Arthropoda</taxon>
        <taxon>Hexapoda</taxon>
        <taxon>Insecta</taxon>
        <taxon>Pterygota</taxon>
        <taxon>Neoptera</taxon>
        <taxon>Endopterygota</taxon>
        <taxon>Hymenoptera</taxon>
        <taxon>Apocrita</taxon>
        <taxon>Aculeata</taxon>
        <taxon>Apoidea</taxon>
        <taxon>Anthophila</taxon>
        <taxon>Apidae</taxon>
        <taxon>Bombus</taxon>
        <taxon>Pyrobombus</taxon>
    </lineage>
</organism>
<accession>A0A6J3KVZ3</accession>
<proteinExistence type="predicted"/>
<dbReference type="InterPro" id="IPR056199">
    <property type="entry name" value="SPEF2_C"/>
</dbReference>
<dbReference type="KEGG" id="bvk:117237571"/>
<gene>
    <name evidence="6" type="primary">LOC117237571</name>
</gene>
<dbReference type="RefSeq" id="XP_033357563.1">
    <property type="nucleotide sequence ID" value="XM_033501672.1"/>
</dbReference>
<dbReference type="Pfam" id="PF24082">
    <property type="entry name" value="SPEF2_C"/>
    <property type="match status" value="2"/>
</dbReference>
<keyword evidence="5" id="KW-1185">Reference proteome</keyword>
<feature type="region of interest" description="Disordered" evidence="1">
    <location>
        <begin position="407"/>
        <end position="433"/>
    </location>
</feature>
<dbReference type="Pfam" id="PF22946">
    <property type="entry name" value="SPEF2_D5"/>
    <property type="match status" value="1"/>
</dbReference>
<dbReference type="InterPro" id="IPR027417">
    <property type="entry name" value="P-loop_NTPase"/>
</dbReference>
<evidence type="ECO:0000259" key="4">
    <source>
        <dbReference type="Pfam" id="PF24082"/>
    </source>
</evidence>
<dbReference type="Proteomes" id="UP000504631">
    <property type="component" value="Unplaced"/>
</dbReference>
<evidence type="ECO:0000256" key="2">
    <source>
        <dbReference type="SAM" id="Phobius"/>
    </source>
</evidence>
<dbReference type="PANTHER" id="PTHR14919">
    <property type="entry name" value="KPL2-RELATED"/>
    <property type="match status" value="1"/>
</dbReference>
<dbReference type="PANTHER" id="PTHR14919:SF0">
    <property type="entry name" value="SPERM FLAGELLAR PROTEIN 2"/>
    <property type="match status" value="1"/>
</dbReference>
<evidence type="ECO:0000313" key="5">
    <source>
        <dbReference type="Proteomes" id="UP000504631"/>
    </source>
</evidence>
<feature type="domain" description="CPC1/SPEF2" evidence="3">
    <location>
        <begin position="63"/>
        <end position="196"/>
    </location>
</feature>
<dbReference type="InterPro" id="IPR052634">
    <property type="entry name" value="Sperm_flagellar-bone_growth"/>
</dbReference>
<keyword evidence="2" id="KW-0472">Membrane</keyword>
<dbReference type="GeneID" id="117237571"/>
<feature type="region of interest" description="Disordered" evidence="1">
    <location>
        <begin position="898"/>
        <end position="938"/>
    </location>
</feature>
<keyword evidence="2" id="KW-0812">Transmembrane</keyword>
<sequence length="1593" mass="184969">MRAIADDPEMARVYVEWLKNRSKRAATATALKSKMQKALLSELWERVAEKQERTFDEEIAKRVLDQSRYEKQIVTKLCEVREQKNIMAENQKVVEDITVEAKEVEHRASYERAQDLVSKRQKDIEIECRRICELRQRLLMEKIRKIREKHWRFCRDIVDDLASIALNVGDHRRVNDGCVPLVLLSEWKMLFLKSQPIFDEEVPYNGKHKQPSEQELEMLLKSDMWMEVDKMDLLRDALFDNYLETNPPWNESLPELAEELQDLVKLGRAVLGYIVHRLLNFLHVHPVDRSQTLLQKFKNVTIVLGIGNPAVCESIRALLDRSAIRTVRMEDAINYCLERYKQEMSDVEYIDSNIIAATTDVIRKLESEKGRISCARMDRLGKDSKWATSSPETTTRKGVTGERKLFVSAKSETEEESNTRDKQTQTPRNIPYDDLDPVLTDAAYIGKWAYEFLTLGEPITDDLATKILIEYLKSLVNAKGWVLLDYPNTYEQMSRLETAMTGSAPPPDPKLLDFDDVTIEDIETVTPRIVFEDKSDPYSLNRQAKLVHDPGAELQAEPASRTFATLFVRVKQQPKYFEIGVRTYETLNEDSPSIDKFYASRKIARILYYSTFDLATLKKLARLMIGDPLQRKPSEELFGDALNMFERETKRGATLKEAVVRQLVTEEEYAQLESDVDDDAMEEEAKQDLVSDDFQMEFEPRPARPGEPNWQWVDFPLPFALLENLASLWESLEEIYVEEIKELLLLKSIHASSIVPYADFITRNALEFVKRPDNKQDLLHRFHQAFNAIDEDARNDADVKCELHRRVADFQTELWEICDRRRREAEEERRRFVNDQWAVYEAVVLFNTYIGIVQAEIDRCVDTIRLLQDYYFGMMKKPLREIGVSKVVLNKIEIETNDRENDVDDGNEQRDFQEQPPFEPSNFVEKSPDRKARGRLKTKDRRSTITYAAAPPALDRESLRMEINDAFVDRQKTIDNMENNSLFTRIVENVRYVKSIVETLFAASNEAIRREQMAISKNKDFSTDSSDSIIGKMASRGQDLILEWRYAITYEIERVREKLDSIVNVARLDVAFLLRTLQRTFHGIYDAIVDRYWREMKSVNDMANVFCFAIEESRVLETELLLEGDRFVVRSNVYMMEVEPEKPKRVEEIASSSRFRIASLARLMEIFKRVAPSGMICERSLVYIFQDLASHGQEEGEPMLLPCSWYQLRLGEISKLLARFSGSVEYVDWREFLVCAMDLPIPNCQETLIARDRFRIQDPELREVVTVAQYGRTSLWFLECSDGSANVQQLPFDEFRKGSEDLDEEELYQLDTDATFSMRSSRPASQVDVSLPHCLSPEETLRRMSAKKLLCRMYMTDRYSVNYTALLLAFCKDETPRDGFAKALALALGNRVCTDMHEGERYVEELLERKRLAREARQPSSDGPLEVAKTILEYLMYQVQRRIDRDSDQELEETSALKLFGEPILPESVETLESFAVGEHTSAESMQKCFIVDHEVVIYWLTLDICLTVLAAALSWNVLHSELIGKCKSFPEKLASIYEELRDVDLNDEKDIVLAHRLLNHDFMIQFLSTAAKFTVKNMENMVQEILRERQDT</sequence>
<evidence type="ECO:0000256" key="1">
    <source>
        <dbReference type="SAM" id="MobiDB-lite"/>
    </source>
</evidence>